<dbReference type="EMBL" id="UOFY01000021">
    <property type="protein sequence ID" value="VAX07850.1"/>
    <property type="molecule type" value="Genomic_DNA"/>
</dbReference>
<evidence type="ECO:0008006" key="2">
    <source>
        <dbReference type="Google" id="ProtNLM"/>
    </source>
</evidence>
<accession>A0A3B1BBU8</accession>
<dbReference type="Gene3D" id="3.30.1490.300">
    <property type="match status" value="1"/>
</dbReference>
<sequence>MSCSGEQIILAQVQRESGRPVLSFLEIIADSELGHTCETHKLGKQPLSIVMPEGDFSLQLLEAPQVDEDEMRDAVRWKIQDSLDYEVEQAIVDVFEIPGLKEQGRVPLIYAVCAHEDRVRECIEQAEPTRMNLRYIDIPELVQRNIVSCLPEDEAGVALLSLQEQNGLLTCTHKSTLYLAREMKSGYQALANSTQVAMAVNDDAMSLSTQPGEVLESMALEIQRSLDYYESHFGKAPIKNLLISPLPRPVPELLDYIRSSLGLNVRMLDLAEVLELPDSVNMAMQAQAFYAIGAALRLE</sequence>
<protein>
    <recommendedName>
        <fullName evidence="2">MSHA biogenesis protein MshI</fullName>
    </recommendedName>
</protein>
<dbReference type="AlphaFoldDB" id="A0A3B1BBU8"/>
<gene>
    <name evidence="1" type="ORF">MNBD_GAMMA25-1125</name>
</gene>
<proteinExistence type="predicted"/>
<name>A0A3B1BBU8_9ZZZZ</name>
<dbReference type="Gene3D" id="3.30.420.40">
    <property type="match status" value="2"/>
</dbReference>
<organism evidence="1">
    <name type="scientific">hydrothermal vent metagenome</name>
    <dbReference type="NCBI Taxonomy" id="652676"/>
    <lineage>
        <taxon>unclassified sequences</taxon>
        <taxon>metagenomes</taxon>
        <taxon>ecological metagenomes</taxon>
    </lineage>
</organism>
<reference evidence="1" key="1">
    <citation type="submission" date="2018-06" db="EMBL/GenBank/DDBJ databases">
        <authorList>
            <person name="Zhirakovskaya E."/>
        </authorList>
    </citation>
    <scope>NUCLEOTIDE SEQUENCE</scope>
</reference>
<evidence type="ECO:0000313" key="1">
    <source>
        <dbReference type="EMBL" id="VAX07850.1"/>
    </source>
</evidence>